<comment type="caution">
    <text evidence="3">The sequence shown here is derived from an EMBL/GenBank/DDBJ whole genome shotgun (WGS) entry which is preliminary data.</text>
</comment>
<evidence type="ECO:0000256" key="1">
    <source>
        <dbReference type="SAM" id="MobiDB-lite"/>
    </source>
</evidence>
<feature type="compositionally biased region" description="Basic and acidic residues" evidence="1">
    <location>
        <begin position="72"/>
        <end position="82"/>
    </location>
</feature>
<keyword evidence="2" id="KW-0472">Membrane</keyword>
<name>A0A7C9LQJ9_9GAMM</name>
<evidence type="ECO:0000256" key="2">
    <source>
        <dbReference type="SAM" id="Phobius"/>
    </source>
</evidence>
<sequence>MSRRRQPRRQSRSGRHRRARCRRKRWRQWTRIERRCRARRVSLRSIRANVRRGRSQRFRRGWILRNTHADGAIRRTNDDGPRRASRRRGLPLPPCEAHRAARSRFARIDAAGSDAAGILPVDRPLRLALVPGELRHRRRRSTRHAECARAARCRWPVAHSRARLRRRVRTRARGGARPRDRRQRAVAIAVRRCGLWRRRRAGRDGTGQRRQRDRVRARRHRQAPRHHPRRTRADSRRVERRRVVLMEATMKGSNAGFSLLEVLVAVALLATGLLALAALQGALARSTAEAKGRARVLALVSTEIDALRATPFADIASLDAPIDARNVACGTPANEAEHAACDSGLRGLLLHRTVAPSAGGALKSVRVSAEWTAPTGETRTVELRTVLGELALAPNRVHAVAQAPLHAQARRATSSASALEPGMVPIPIGEGSVSATTQPSIDPIGSTRFDTVTYTDDGSGARLDNRIETEIVKCACRYGAGGAQLGTLHRNARWPAVWTGHRYAVHVPEDNAQAPGERYVAGPNPDAVQSPRCRECCRDRHDAPGPSLHPKFDTANTDLVYRKYALDDIGALVPVHDTSSGDYIDSCRLVRIDGWWRTAADLRARHFGLLQTQTVDGVAAASRKPDPQAAERYAQFLRDYLAQYADTDTPGNANALHDETARGLNQPERITIPAPSPTDRRHLHARALYVDHLEPQARASLDAAIDARRAHGGCAPGHANLADCVLPFLPFITLDLTDLAAWSARDPDVLAVDSRDPAAADATPGGRVQALAPGVSDAIASARMSNSGAAVSAQLPGATDLQGDETTLEDAQLFEIGESGVARIDGAPHWRPEYAPPPE</sequence>
<dbReference type="Pfam" id="PF07963">
    <property type="entry name" value="N_methyl"/>
    <property type="match status" value="1"/>
</dbReference>
<dbReference type="InterPro" id="IPR012902">
    <property type="entry name" value="N_methyl_site"/>
</dbReference>
<evidence type="ECO:0000313" key="3">
    <source>
        <dbReference type="EMBL" id="MUV15523.1"/>
    </source>
</evidence>
<dbReference type="AlphaFoldDB" id="A0A7C9LQJ9"/>
<dbReference type="Proteomes" id="UP000479692">
    <property type="component" value="Unassembled WGS sequence"/>
</dbReference>
<accession>A0A7C9LQJ9</accession>
<keyword evidence="4" id="KW-1185">Reference proteome</keyword>
<reference evidence="3 4" key="1">
    <citation type="submission" date="2019-12" db="EMBL/GenBank/DDBJ databases">
        <authorList>
            <person name="Xu J."/>
        </authorList>
    </citation>
    <scope>NUCLEOTIDE SEQUENCE [LARGE SCALE GENOMIC DNA]</scope>
    <source>
        <strain evidence="3 4">HX-5-24</strain>
    </source>
</reference>
<feature type="compositionally biased region" description="Basic residues" evidence="1">
    <location>
        <begin position="209"/>
        <end position="230"/>
    </location>
</feature>
<organism evidence="3 4">
    <name type="scientific">Noviluteimonas gilva</name>
    <dbReference type="NCBI Taxonomy" id="2682097"/>
    <lineage>
        <taxon>Bacteria</taxon>
        <taxon>Pseudomonadati</taxon>
        <taxon>Pseudomonadota</taxon>
        <taxon>Gammaproteobacteria</taxon>
        <taxon>Lysobacterales</taxon>
        <taxon>Lysobacteraceae</taxon>
        <taxon>Noviluteimonas</taxon>
    </lineage>
</organism>
<feature type="region of interest" description="Disordered" evidence="1">
    <location>
        <begin position="72"/>
        <end position="94"/>
    </location>
</feature>
<dbReference type="EMBL" id="WOXT01000005">
    <property type="protein sequence ID" value="MUV15523.1"/>
    <property type="molecule type" value="Genomic_DNA"/>
</dbReference>
<dbReference type="PROSITE" id="PS00409">
    <property type="entry name" value="PROKAR_NTER_METHYL"/>
    <property type="match status" value="1"/>
</dbReference>
<gene>
    <name evidence="3" type="ORF">GN331_15065</name>
</gene>
<feature type="region of interest" description="Disordered" evidence="1">
    <location>
        <begin position="200"/>
        <end position="237"/>
    </location>
</feature>
<feature type="transmembrane region" description="Helical" evidence="2">
    <location>
        <begin position="259"/>
        <end position="279"/>
    </location>
</feature>
<protein>
    <submittedName>
        <fullName evidence="3">Prepilin-type N-terminal cleavage/methylation domain-containing protein</fullName>
    </submittedName>
</protein>
<proteinExistence type="predicted"/>
<feature type="region of interest" description="Disordered" evidence="1">
    <location>
        <begin position="430"/>
        <end position="449"/>
    </location>
</feature>
<evidence type="ECO:0000313" key="4">
    <source>
        <dbReference type="Proteomes" id="UP000479692"/>
    </source>
</evidence>
<feature type="region of interest" description="Disordered" evidence="1">
    <location>
        <begin position="1"/>
        <end position="20"/>
    </location>
</feature>
<keyword evidence="2" id="KW-1133">Transmembrane helix</keyword>
<dbReference type="NCBIfam" id="TIGR02532">
    <property type="entry name" value="IV_pilin_GFxxxE"/>
    <property type="match status" value="1"/>
</dbReference>
<keyword evidence="2" id="KW-0812">Transmembrane</keyword>